<reference evidence="2" key="1">
    <citation type="submission" date="2020-12" db="EMBL/GenBank/DDBJ databases">
        <title>Geomonas sp. Red875, isolated from river sediment.</title>
        <authorList>
            <person name="Xu Z."/>
            <person name="Zhang Z."/>
            <person name="Masuda Y."/>
            <person name="Itoh H."/>
            <person name="Senoo K."/>
        </authorList>
    </citation>
    <scope>NUCLEOTIDE SEQUENCE</scope>
    <source>
        <strain evidence="2">Red875</strain>
    </source>
</reference>
<comment type="caution">
    <text evidence="2">The sequence shown here is derived from an EMBL/GenBank/DDBJ whole genome shotgun (WGS) entry which is preliminary data.</text>
</comment>
<evidence type="ECO:0000313" key="2">
    <source>
        <dbReference type="EMBL" id="MBJ6725379.1"/>
    </source>
</evidence>
<proteinExistence type="predicted"/>
<evidence type="ECO:0000313" key="3">
    <source>
        <dbReference type="Proteomes" id="UP000636888"/>
    </source>
</evidence>
<dbReference type="NCBIfam" id="NF002558">
    <property type="entry name" value="PRK02126.1"/>
    <property type="match status" value="1"/>
</dbReference>
<sequence>MPKPFRYIEPVLYAGLFDDPLLLVYVRPLGRSILFDCGQLHHLAKRELKSLDAIFISHAHMDHFMGMDTFIRHSHVSPRTTEIFGPPGLADRLQAKLTSYDWNLADTFWGNLRVGEVHGDTVSATLFSGPEGFARRPDGESLGPIIYRNDYLNVRAVLCDHKIGVLCYRLTETEAFGLDEELLEREHLVKGPWISELERLYHANTMSGIAVRYLRRSGESIREETGRADELYARVRRETRPASIGYVTDIAFSDENLAKVEALLEGVTLLVCECAFLAADQDKARKTGHFCTSDLNLLLQRLRPTYALPMHHSKGYLGTSQNLFDELRPPAGVTILRVPDRITPRPIMACEVPRPIPLPRNLLVN</sequence>
<dbReference type="InterPro" id="IPR036866">
    <property type="entry name" value="RibonucZ/Hydroxyglut_hydro"/>
</dbReference>
<dbReference type="PANTHER" id="PTHR46018">
    <property type="entry name" value="ZINC PHOSPHODIESTERASE ELAC PROTEIN 1"/>
    <property type="match status" value="1"/>
</dbReference>
<feature type="domain" description="Metallo-beta-lactamase" evidence="1">
    <location>
        <begin position="33"/>
        <end position="100"/>
    </location>
</feature>
<dbReference type="AlphaFoldDB" id="A0A8J7JFX8"/>
<dbReference type="RefSeq" id="WP_199384276.1">
    <property type="nucleotide sequence ID" value="NZ_JAEMHM010000009.1"/>
</dbReference>
<dbReference type="PANTHER" id="PTHR46018:SF7">
    <property type="entry name" value="RIBONUCLEASE Z"/>
    <property type="match status" value="1"/>
</dbReference>
<accession>A0A8J7JFX8</accession>
<dbReference type="SUPFAM" id="SSF56281">
    <property type="entry name" value="Metallo-hydrolase/oxidoreductase"/>
    <property type="match status" value="1"/>
</dbReference>
<dbReference type="InterPro" id="IPR001279">
    <property type="entry name" value="Metallo-B-lactamas"/>
</dbReference>
<protein>
    <submittedName>
        <fullName evidence="2">MBL fold metallo-hydrolase</fullName>
    </submittedName>
</protein>
<evidence type="ECO:0000259" key="1">
    <source>
        <dbReference type="Pfam" id="PF12706"/>
    </source>
</evidence>
<name>A0A8J7JFX8_9BACT</name>
<keyword evidence="3" id="KW-1185">Reference proteome</keyword>
<dbReference type="GO" id="GO:0042781">
    <property type="term" value="F:3'-tRNA processing endoribonuclease activity"/>
    <property type="evidence" value="ECO:0007669"/>
    <property type="project" value="TreeGrafter"/>
</dbReference>
<dbReference type="Gene3D" id="3.60.15.10">
    <property type="entry name" value="Ribonuclease Z/Hydroxyacylglutathione hydrolase-like"/>
    <property type="match status" value="1"/>
</dbReference>
<gene>
    <name evidence="2" type="ORF">JFN93_11720</name>
</gene>
<dbReference type="EMBL" id="JAEMHM010000009">
    <property type="protein sequence ID" value="MBJ6725379.1"/>
    <property type="molecule type" value="Genomic_DNA"/>
</dbReference>
<dbReference type="Pfam" id="PF12706">
    <property type="entry name" value="Lactamase_B_2"/>
    <property type="match status" value="1"/>
</dbReference>
<organism evidence="2 3">
    <name type="scientific">Geomesophilobacter sediminis</name>
    <dbReference type="NCBI Taxonomy" id="2798584"/>
    <lineage>
        <taxon>Bacteria</taxon>
        <taxon>Pseudomonadati</taxon>
        <taxon>Thermodesulfobacteriota</taxon>
        <taxon>Desulfuromonadia</taxon>
        <taxon>Geobacterales</taxon>
        <taxon>Geobacteraceae</taxon>
        <taxon>Geomesophilobacter</taxon>
    </lineage>
</organism>
<dbReference type="Proteomes" id="UP000636888">
    <property type="component" value="Unassembled WGS sequence"/>
</dbReference>